<sequence length="437" mass="48788">MRMYMAVAGHGGWRMADRTSPFVIEFRADGRVVAEDRPGEVSTTGRYVQDDEQLQIYLNDDEDAWLVARWEGDQLVLTHPDAQADDERMLLERVRADDDEWRKQQPQTNTITRRQQSITQARGIHQAMVMVGIEMVGQHDRDSPLPDDVAVLYERQIVTADYLLSPTGQVELPADFDQWPQQRQHDWLRRNASYILVPSLVQDFDKDTIAVFQRPEHSDDTGISVAFNDNAAHWETDVEAVDRRLAEQTGMTMQELIDRQVGLASEPEAGDGEGDKPVAEAGDADAQRVDLLRNVVALRQRQLDRVHQLLDAGRASPDDVEQARQALIEAQLQLAAADADGQLEAAAGAEPARQVVYITGPVGRPGAYVLPEDGMTLLQLIASADNIQWTGVPAVIEIVRQQPDGSERRLPHIRVKDLVEGEAENPWLQAGDVVVDP</sequence>
<dbReference type="EMBL" id="JBGUBD010000004">
    <property type="protein sequence ID" value="MFA9478049.1"/>
    <property type="molecule type" value="Genomic_DNA"/>
</dbReference>
<dbReference type="Proteomes" id="UP001575105">
    <property type="component" value="Unassembled WGS sequence"/>
</dbReference>
<evidence type="ECO:0000313" key="2">
    <source>
        <dbReference type="EMBL" id="MFA9478049.1"/>
    </source>
</evidence>
<reference evidence="2 3" key="1">
    <citation type="submission" date="2024-08" db="EMBL/GenBank/DDBJ databases">
        <title>Whole-genome sequencing of halo(alkali)philic microorganisms from hypersaline lakes.</title>
        <authorList>
            <person name="Sorokin D.Y."/>
            <person name="Merkel A.Y."/>
            <person name="Messina E."/>
            <person name="Yakimov M."/>
        </authorList>
    </citation>
    <scope>NUCLEOTIDE SEQUENCE [LARGE SCALE GENOMIC DNA]</scope>
    <source>
        <strain evidence="2 3">AB-hyl4</strain>
    </source>
</reference>
<comment type="caution">
    <text evidence="2">The sequence shown here is derived from an EMBL/GenBank/DDBJ whole genome shotgun (WGS) entry which is preliminary data.</text>
</comment>
<gene>
    <name evidence="2" type="ORF">ACERK3_07035</name>
</gene>
<dbReference type="SUPFAM" id="SSF56954">
    <property type="entry name" value="Outer membrane efflux proteins (OEP)"/>
    <property type="match status" value="1"/>
</dbReference>
<protein>
    <submittedName>
        <fullName evidence="2">SLBB domain-containing protein</fullName>
    </submittedName>
</protein>
<dbReference type="Pfam" id="PF10531">
    <property type="entry name" value="SLBB"/>
    <property type="match status" value="1"/>
</dbReference>
<dbReference type="Gene3D" id="3.10.560.10">
    <property type="entry name" value="Outer membrane lipoprotein wza domain like"/>
    <property type="match status" value="1"/>
</dbReference>
<name>A0ABV4U5G7_9BACT</name>
<proteinExistence type="predicted"/>
<evidence type="ECO:0000259" key="1">
    <source>
        <dbReference type="Pfam" id="PF10531"/>
    </source>
</evidence>
<dbReference type="RefSeq" id="WP_425344977.1">
    <property type="nucleotide sequence ID" value="NZ_JBGUBD010000004.1"/>
</dbReference>
<organism evidence="2 3">
    <name type="scientific">Natronomicrosphaera hydrolytica</name>
    <dbReference type="NCBI Taxonomy" id="3242702"/>
    <lineage>
        <taxon>Bacteria</taxon>
        <taxon>Pseudomonadati</taxon>
        <taxon>Planctomycetota</taxon>
        <taxon>Phycisphaerae</taxon>
        <taxon>Phycisphaerales</taxon>
        <taxon>Phycisphaeraceae</taxon>
        <taxon>Natronomicrosphaera</taxon>
    </lineage>
</organism>
<accession>A0ABV4U5G7</accession>
<evidence type="ECO:0000313" key="3">
    <source>
        <dbReference type="Proteomes" id="UP001575105"/>
    </source>
</evidence>
<dbReference type="InterPro" id="IPR019554">
    <property type="entry name" value="Soluble_ligand-bd"/>
</dbReference>
<feature type="domain" description="Soluble ligand binding" evidence="1">
    <location>
        <begin position="355"/>
        <end position="384"/>
    </location>
</feature>
<keyword evidence="3" id="KW-1185">Reference proteome</keyword>